<comment type="caution">
    <text evidence="8">The sequence shown here is derived from an EMBL/GenBank/DDBJ whole genome shotgun (WGS) entry which is preliminary data.</text>
</comment>
<dbReference type="EMBL" id="VCAU01000005">
    <property type="protein sequence ID" value="KAF9893927.1"/>
    <property type="molecule type" value="Genomic_DNA"/>
</dbReference>
<dbReference type="GO" id="GO:0004386">
    <property type="term" value="F:helicase activity"/>
    <property type="evidence" value="ECO:0007669"/>
    <property type="project" value="UniProtKB-KW"/>
</dbReference>
<feature type="compositionally biased region" description="Polar residues" evidence="5">
    <location>
        <begin position="1047"/>
        <end position="1065"/>
    </location>
</feature>
<dbReference type="GO" id="GO:0005634">
    <property type="term" value="C:nucleus"/>
    <property type="evidence" value="ECO:0007669"/>
    <property type="project" value="TreeGrafter"/>
</dbReference>
<feature type="region of interest" description="Disordered" evidence="5">
    <location>
        <begin position="86"/>
        <end position="117"/>
    </location>
</feature>
<dbReference type="GO" id="GO:0006281">
    <property type="term" value="P:DNA repair"/>
    <property type="evidence" value="ECO:0007669"/>
    <property type="project" value="TreeGrafter"/>
</dbReference>
<dbReference type="Gene3D" id="3.40.50.10810">
    <property type="entry name" value="Tandem AAA-ATPase domain"/>
    <property type="match status" value="1"/>
</dbReference>
<organism evidence="8 9">
    <name type="scientific">Aspergillus nanangensis</name>
    <dbReference type="NCBI Taxonomy" id="2582783"/>
    <lineage>
        <taxon>Eukaryota</taxon>
        <taxon>Fungi</taxon>
        <taxon>Dikarya</taxon>
        <taxon>Ascomycota</taxon>
        <taxon>Pezizomycotina</taxon>
        <taxon>Eurotiomycetes</taxon>
        <taxon>Eurotiomycetidae</taxon>
        <taxon>Eurotiales</taxon>
        <taxon>Aspergillaceae</taxon>
        <taxon>Aspergillus</taxon>
        <taxon>Aspergillus subgen. Circumdati</taxon>
    </lineage>
</organism>
<evidence type="ECO:0008006" key="10">
    <source>
        <dbReference type="Google" id="ProtNLM"/>
    </source>
</evidence>
<dbReference type="InterPro" id="IPR050628">
    <property type="entry name" value="SNF2_RAD54_helicase_TF"/>
</dbReference>
<keyword evidence="1" id="KW-0547">Nucleotide-binding</keyword>
<dbReference type="GO" id="GO:0008094">
    <property type="term" value="F:ATP-dependent activity, acting on DNA"/>
    <property type="evidence" value="ECO:0007669"/>
    <property type="project" value="TreeGrafter"/>
</dbReference>
<accession>A0AAD4CYA7</accession>
<keyword evidence="2" id="KW-0378">Hydrolase</keyword>
<dbReference type="PANTHER" id="PTHR45626:SF17">
    <property type="entry name" value="HELICASE-LIKE TRANSCRIPTION FACTOR"/>
    <property type="match status" value="1"/>
</dbReference>
<protein>
    <recommendedName>
        <fullName evidence="10">FHA domain-containing protein</fullName>
    </recommendedName>
</protein>
<reference evidence="8" key="1">
    <citation type="journal article" date="2019" name="Beilstein J. Org. Chem.">
        <title>Nanangenines: drimane sesquiterpenoids as the dominant metabolite cohort of a novel Australian fungus, Aspergillus nanangensis.</title>
        <authorList>
            <person name="Lacey H.J."/>
            <person name="Gilchrist C.L.M."/>
            <person name="Crombie A."/>
            <person name="Kalaitzis J.A."/>
            <person name="Vuong D."/>
            <person name="Rutledge P.J."/>
            <person name="Turner P."/>
            <person name="Pitt J.I."/>
            <person name="Lacey E."/>
            <person name="Chooi Y.H."/>
            <person name="Piggott A.M."/>
        </authorList>
    </citation>
    <scope>NUCLEOTIDE SEQUENCE</scope>
    <source>
        <strain evidence="8">MST-FP2251</strain>
    </source>
</reference>
<feature type="compositionally biased region" description="Polar residues" evidence="5">
    <location>
        <begin position="1217"/>
        <end position="1227"/>
    </location>
</feature>
<evidence type="ECO:0000313" key="9">
    <source>
        <dbReference type="Proteomes" id="UP001194746"/>
    </source>
</evidence>
<evidence type="ECO:0000256" key="1">
    <source>
        <dbReference type="ARBA" id="ARBA00022741"/>
    </source>
</evidence>
<evidence type="ECO:0000256" key="2">
    <source>
        <dbReference type="ARBA" id="ARBA00022801"/>
    </source>
</evidence>
<evidence type="ECO:0000256" key="4">
    <source>
        <dbReference type="ARBA" id="ARBA00022840"/>
    </source>
</evidence>
<dbReference type="Gene3D" id="2.60.200.20">
    <property type="match status" value="1"/>
</dbReference>
<dbReference type="GO" id="GO:0005524">
    <property type="term" value="F:ATP binding"/>
    <property type="evidence" value="ECO:0007669"/>
    <property type="project" value="UniProtKB-KW"/>
</dbReference>
<feature type="region of interest" description="Disordered" evidence="5">
    <location>
        <begin position="1217"/>
        <end position="1291"/>
    </location>
</feature>
<evidence type="ECO:0000256" key="3">
    <source>
        <dbReference type="ARBA" id="ARBA00022806"/>
    </source>
</evidence>
<dbReference type="SMART" id="SM00487">
    <property type="entry name" value="DEXDc"/>
    <property type="match status" value="1"/>
</dbReference>
<feature type="compositionally biased region" description="Acidic residues" evidence="5">
    <location>
        <begin position="95"/>
        <end position="114"/>
    </location>
</feature>
<dbReference type="InterPro" id="IPR038718">
    <property type="entry name" value="SNF2-like_sf"/>
</dbReference>
<feature type="region of interest" description="Disordered" evidence="5">
    <location>
        <begin position="1040"/>
        <end position="1081"/>
    </location>
</feature>
<dbReference type="InterPro" id="IPR008984">
    <property type="entry name" value="SMAD_FHA_dom_sf"/>
</dbReference>
<keyword evidence="3" id="KW-0347">Helicase</keyword>
<evidence type="ECO:0000256" key="5">
    <source>
        <dbReference type="SAM" id="MobiDB-lite"/>
    </source>
</evidence>
<evidence type="ECO:0000259" key="7">
    <source>
        <dbReference type="PROSITE" id="PS51194"/>
    </source>
</evidence>
<dbReference type="InterPro" id="IPR027417">
    <property type="entry name" value="P-loop_NTPase"/>
</dbReference>
<dbReference type="SUPFAM" id="SSF49879">
    <property type="entry name" value="SMAD/FHA domain"/>
    <property type="match status" value="1"/>
</dbReference>
<dbReference type="InterPro" id="IPR000330">
    <property type="entry name" value="SNF2_N"/>
</dbReference>
<dbReference type="PANTHER" id="PTHR45626">
    <property type="entry name" value="TRANSCRIPTION TERMINATION FACTOR 2-RELATED"/>
    <property type="match status" value="1"/>
</dbReference>
<sequence>MEDQEMPDASDAQLEASVEKEVHKALGSAPSSNPPRSLVMTEAERQFLVYRSMRHENFATQCIIHEPEDFNVQTGAHQPGVVESLISAAGPNNDDKEEEEHEEEFEANDTDASFDSDPAVPVDHTTDYGCSAPAPSYQDACHALNISPTKPVIGINGTPPQTELMPWQATGVAWMIDQEKSDLRGGILGDACGLGKSFTLLCLVYLAPVLAPKIDNTLQTYQPTLILTPAGVVDTWASEILDRFGDAFNLIIFHGKESQTKSAKLKTLIVENLTTLQIRLSKLDNKNIRTARTIVLSSYSTWAERSTELVEDPIPTADNQNHATEIDRLGHEARTKKPKTYRTTVADSFSRVILDEGQCVKTITTRRHQSVSQLQARHYWIVSAAPMMNRVIDICGYLKLLYRPEFEHSAPNADDPTNWATLEEYQEWDAREDFNQHPPRHLLNPERISYLSKNGHISIETGCYAIPVLMRQVCLARKMDDVICSSEGAQGMIGDMIPPIRIMTIDIQFSERLQQYHDKEYFNMIFGLHSGANINPGSLQESAGRMNLGIFRRLYQLRFSPIVYRFIENTSNMSYKAAELQAHMSREDNGFELLWKHSKMDNTSKCPSTAASKAGYLLHGCPILRYILKILNSQGMLSAGPASGPSDRIVIFFRWPINLWMTKILLQLLGVSFSVIVSTVPTYRRTEKFEKFKTSNMKVLLTTYYYAALGINLQTGCSNMIIAESPENLNTIFQAIGRIHRLGQQQPQRVWVLFQEHTIDRYAWFNNTRKALPAVSATLQHIIKPALSEHRARNDDEMEVDTTQADRKGAERKLMERIADGHLQAALGQVRSRMDSGNPKDLGHTSARDYPTSAVIIRAACATGPTLPGVNYSHLSTHPLLQSFAGEASGKSVEMPVSQAIVTLFPLSTIDVHPFRTLTLNSDSDTVDIGRSSKREAKNLLPHPNNGLFDSRVMSRRHAKIHASLDQQVIYLSDGGSMHGTWLNDKKLPVGENVKILTGDVIAFGSEVVRGHDSFPPLKVRCECRWMWSVYATHKPYKVSPTDAKCSENTSSSAHSEAKQTTNTFCVPDDDDDDDDDDYDQNGYLPVMLTVESSSGSDVSDSYSDFDDKSVVEIPSPFSSSLKAENHELTGTQHSPILLDNDSEDQPLATPRMTPTPIAAFGGANVEIPEGCVGPNNDNQEPNKISTTASLIQDTASANQEITMRSTPGVLLDAEMDNTSYQPSGASDSEDPDSESMGESDWDGESLGSSSDLEAKPMDGDNIFGQLPKGNSSNEQPQEELNQDNRNRFNSFPPIHNPTMTDMPGVDSNGPNMNMSGPILLPPPAALLPHPSLTEFAPGAFGPVNYTTTAVMSATYNEHSNTMPKPSTAPPAVEIKTDISLKRKLSEADISPVLPPVSRVDYMSELDLGQSLPCPSHSTRDEDTYLPDAQPQSIVGYGNLASQNSVFSPVETTTRPDTTALEDANSLACDSENPDGSCVEKVQSNQKRFPGGFLPGTREDGSGRSRNWGCRNRRFTGLASGGLLHLMNLDDVMGLAFIGVYIAPWKSAVI</sequence>
<feature type="domain" description="Helicase C-terminal" evidence="7">
    <location>
        <begin position="622"/>
        <end position="783"/>
    </location>
</feature>
<dbReference type="InterPro" id="IPR000253">
    <property type="entry name" value="FHA_dom"/>
</dbReference>
<evidence type="ECO:0000259" key="6">
    <source>
        <dbReference type="PROSITE" id="PS50006"/>
    </source>
</evidence>
<proteinExistence type="predicted"/>
<dbReference type="SUPFAM" id="SSF52540">
    <property type="entry name" value="P-loop containing nucleoside triphosphate hydrolases"/>
    <property type="match status" value="2"/>
</dbReference>
<dbReference type="Pfam" id="PF00271">
    <property type="entry name" value="Helicase_C"/>
    <property type="match status" value="1"/>
</dbReference>
<keyword evidence="4" id="KW-0067">ATP-binding</keyword>
<dbReference type="InterPro" id="IPR001650">
    <property type="entry name" value="Helicase_C-like"/>
</dbReference>
<evidence type="ECO:0000313" key="8">
    <source>
        <dbReference type="EMBL" id="KAF9893927.1"/>
    </source>
</evidence>
<dbReference type="SMART" id="SM00490">
    <property type="entry name" value="HELICc"/>
    <property type="match status" value="1"/>
</dbReference>
<feature type="compositionally biased region" description="Acidic residues" evidence="5">
    <location>
        <begin position="1068"/>
        <end position="1080"/>
    </location>
</feature>
<dbReference type="Pfam" id="PF00176">
    <property type="entry name" value="SNF2-rel_dom"/>
    <property type="match status" value="1"/>
</dbReference>
<feature type="region of interest" description="Disordered" evidence="5">
    <location>
        <begin position="1"/>
        <end position="37"/>
    </location>
</feature>
<dbReference type="PROSITE" id="PS50006">
    <property type="entry name" value="FHA_DOMAIN"/>
    <property type="match status" value="1"/>
</dbReference>
<name>A0AAD4CYA7_ASPNN</name>
<dbReference type="Gene3D" id="3.40.50.300">
    <property type="entry name" value="P-loop containing nucleotide triphosphate hydrolases"/>
    <property type="match status" value="1"/>
</dbReference>
<dbReference type="CDD" id="cd18793">
    <property type="entry name" value="SF2_C_SNF"/>
    <property type="match status" value="1"/>
</dbReference>
<dbReference type="GO" id="GO:0016787">
    <property type="term" value="F:hydrolase activity"/>
    <property type="evidence" value="ECO:0007669"/>
    <property type="project" value="UniProtKB-KW"/>
</dbReference>
<gene>
    <name evidence="8" type="ORF">FE257_008898</name>
</gene>
<dbReference type="Proteomes" id="UP001194746">
    <property type="component" value="Unassembled WGS sequence"/>
</dbReference>
<reference evidence="8" key="2">
    <citation type="submission" date="2020-02" db="EMBL/GenBank/DDBJ databases">
        <authorList>
            <person name="Gilchrist C.L.M."/>
            <person name="Chooi Y.-H."/>
        </authorList>
    </citation>
    <scope>NUCLEOTIDE SEQUENCE</scope>
    <source>
        <strain evidence="8">MST-FP2251</strain>
    </source>
</reference>
<dbReference type="SMART" id="SM00240">
    <property type="entry name" value="FHA"/>
    <property type="match status" value="1"/>
</dbReference>
<feature type="compositionally biased region" description="Acidic residues" evidence="5">
    <location>
        <begin position="1228"/>
        <end position="1244"/>
    </location>
</feature>
<feature type="domain" description="FHA" evidence="6">
    <location>
        <begin position="927"/>
        <end position="988"/>
    </location>
</feature>
<dbReference type="PROSITE" id="PS51194">
    <property type="entry name" value="HELICASE_CTER"/>
    <property type="match status" value="1"/>
</dbReference>
<keyword evidence="9" id="KW-1185">Reference proteome</keyword>
<dbReference type="InterPro" id="IPR014001">
    <property type="entry name" value="Helicase_ATP-bd"/>
</dbReference>
<dbReference type="Pfam" id="PF00498">
    <property type="entry name" value="FHA"/>
    <property type="match status" value="1"/>
</dbReference>
<dbReference type="InterPro" id="IPR049730">
    <property type="entry name" value="SNF2/RAD54-like_C"/>
</dbReference>